<evidence type="ECO:0000256" key="1">
    <source>
        <dbReference type="ARBA" id="ARBA00022763"/>
    </source>
</evidence>
<keyword evidence="1" id="KW-0227">DNA damage</keyword>
<dbReference type="Pfam" id="PF12705">
    <property type="entry name" value="PDDEXK_1"/>
    <property type="match status" value="1"/>
</dbReference>
<dbReference type="InterPro" id="IPR038726">
    <property type="entry name" value="PDDEXK_AddAB-type"/>
</dbReference>
<dbReference type="GO" id="GO:0004386">
    <property type="term" value="F:helicase activity"/>
    <property type="evidence" value="ECO:0007669"/>
    <property type="project" value="UniProtKB-KW"/>
</dbReference>
<keyword evidence="2" id="KW-0547">Nucleotide-binding</keyword>
<keyword evidence="2" id="KW-0378">Hydrolase</keyword>
<evidence type="ECO:0000259" key="4">
    <source>
        <dbReference type="Pfam" id="PF12705"/>
    </source>
</evidence>
<evidence type="ECO:0000313" key="5">
    <source>
        <dbReference type="EMBL" id="SEF34342.1"/>
    </source>
</evidence>
<protein>
    <submittedName>
        <fullName evidence="5">PD-(D/E)XK nuclease superfamily protein</fullName>
    </submittedName>
</protein>
<gene>
    <name evidence="5" type="ORF">SAMN05421837_107329</name>
</gene>
<reference evidence="6" key="1">
    <citation type="submission" date="2016-10" db="EMBL/GenBank/DDBJ databases">
        <authorList>
            <person name="Varghese N."/>
            <person name="Submissions S."/>
        </authorList>
    </citation>
    <scope>NUCLEOTIDE SEQUENCE [LARGE SCALE GENOMIC DNA]</scope>
    <source>
        <strain evidence="6">DSM 44654</strain>
    </source>
</reference>
<keyword evidence="3" id="KW-0234">DNA repair</keyword>
<proteinExistence type="predicted"/>
<dbReference type="AlphaFoldDB" id="A0A1H5R7F8"/>
<organism evidence="5 6">
    <name type="scientific">Amycolatopsis pretoriensis</name>
    <dbReference type="NCBI Taxonomy" id="218821"/>
    <lineage>
        <taxon>Bacteria</taxon>
        <taxon>Bacillati</taxon>
        <taxon>Actinomycetota</taxon>
        <taxon>Actinomycetes</taxon>
        <taxon>Pseudonocardiales</taxon>
        <taxon>Pseudonocardiaceae</taxon>
        <taxon>Amycolatopsis</taxon>
    </lineage>
</organism>
<dbReference type="STRING" id="218821.SAMN05421837_107329"/>
<dbReference type="EMBL" id="FNUJ01000007">
    <property type="protein sequence ID" value="SEF34342.1"/>
    <property type="molecule type" value="Genomic_DNA"/>
</dbReference>
<dbReference type="GO" id="GO:0006281">
    <property type="term" value="P:DNA repair"/>
    <property type="evidence" value="ECO:0007669"/>
    <property type="project" value="UniProtKB-KW"/>
</dbReference>
<evidence type="ECO:0000313" key="6">
    <source>
        <dbReference type="Proteomes" id="UP000198878"/>
    </source>
</evidence>
<keyword evidence="6" id="KW-1185">Reference proteome</keyword>
<feature type="domain" description="PD-(D/E)XK endonuclease-like" evidence="4">
    <location>
        <begin position="83"/>
        <end position="194"/>
    </location>
</feature>
<evidence type="ECO:0000256" key="3">
    <source>
        <dbReference type="ARBA" id="ARBA00023204"/>
    </source>
</evidence>
<dbReference type="RefSeq" id="WP_208608369.1">
    <property type="nucleotide sequence ID" value="NZ_FNUJ01000007.1"/>
</dbReference>
<evidence type="ECO:0000256" key="2">
    <source>
        <dbReference type="ARBA" id="ARBA00022806"/>
    </source>
</evidence>
<name>A0A1H5R7F8_9PSEU</name>
<sequence>MTGVIDSAATPIPRDRFGRPMVVPPGGHKAVGYTRCTTYVSCLEDTYNLGKWQQRMVAIGLADRPDLLLAVSASQRDDKDGLNRIADQAMDAAKAGAASTTGTALHALTERIDRREQLPIVPAAHLDDLDAYRAATRDLEPLMIEQFTVLDELRIGGTPDRVVRYQGNAYIGDVKTGSIDYAAGKIAMQLAVYARSMPYDHATGERFPYPEPVDTSRGIVIHLPAGTGRCELHWIDLDAGWDGVRLAGKVRDWRTRKGLLEPWDVTRPDTSAAPVVAGGVSDNVAAALAEIRAATTLDGLRAAYQQHVASGVDGDFILPACLARKAELEGAA</sequence>
<keyword evidence="2" id="KW-0067">ATP-binding</keyword>
<accession>A0A1H5R7F8</accession>
<dbReference type="Proteomes" id="UP000198878">
    <property type="component" value="Unassembled WGS sequence"/>
</dbReference>
<keyword evidence="2" id="KW-0347">Helicase</keyword>